<name>A0A162MJG7_9FIRM</name>
<dbReference type="PATRIC" id="fig|520767.4.peg.1349"/>
<evidence type="ECO:0000256" key="4">
    <source>
        <dbReference type="ARBA" id="ARBA00022755"/>
    </source>
</evidence>
<evidence type="ECO:0000313" key="7">
    <source>
        <dbReference type="EMBL" id="KYO66363.1"/>
    </source>
</evidence>
<dbReference type="SUPFAM" id="SSF82697">
    <property type="entry name" value="PurS-like"/>
    <property type="match status" value="1"/>
</dbReference>
<protein>
    <recommendedName>
        <fullName evidence="6">Phosphoribosylformylglycinamidine synthase subunit PurS</fullName>
        <shortName evidence="6">FGAM synthase</shortName>
        <ecNumber evidence="6">6.3.5.3</ecNumber>
    </recommendedName>
    <alternativeName>
        <fullName evidence="6">Formylglycinamide ribonucleotide amidotransferase subunit III</fullName>
        <shortName evidence="6">FGAR amidotransferase III</shortName>
        <shortName evidence="6">FGAR-AT III</shortName>
    </alternativeName>
    <alternativeName>
        <fullName evidence="6">Phosphoribosylformylglycinamidine synthase subunit III</fullName>
    </alternativeName>
</protein>
<dbReference type="Pfam" id="PF02700">
    <property type="entry name" value="PurS"/>
    <property type="match status" value="1"/>
</dbReference>
<dbReference type="UniPathway" id="UPA00074">
    <property type="reaction ID" value="UER00128"/>
</dbReference>
<gene>
    <name evidence="6 7" type="primary">purS</name>
    <name evidence="7" type="ORF">ATZ99_12450</name>
</gene>
<dbReference type="GO" id="GO:0005524">
    <property type="term" value="F:ATP binding"/>
    <property type="evidence" value="ECO:0007669"/>
    <property type="project" value="UniProtKB-UniRule"/>
</dbReference>
<evidence type="ECO:0000256" key="3">
    <source>
        <dbReference type="ARBA" id="ARBA00022741"/>
    </source>
</evidence>
<keyword evidence="2 6" id="KW-0436">Ligase</keyword>
<comment type="subcellular location">
    <subcellularLocation>
        <location evidence="6">Cytoplasm</location>
    </subcellularLocation>
</comment>
<dbReference type="GO" id="GO:0006189">
    <property type="term" value="P:'de novo' IMP biosynthetic process"/>
    <property type="evidence" value="ECO:0007669"/>
    <property type="project" value="UniProtKB-UniRule"/>
</dbReference>
<keyword evidence="8" id="KW-1185">Reference proteome</keyword>
<dbReference type="OrthoDB" id="9799101at2"/>
<dbReference type="InterPro" id="IPR036604">
    <property type="entry name" value="PurS-like_sf"/>
</dbReference>
<evidence type="ECO:0000256" key="2">
    <source>
        <dbReference type="ARBA" id="ARBA00022598"/>
    </source>
</evidence>
<evidence type="ECO:0000313" key="8">
    <source>
        <dbReference type="Proteomes" id="UP000075737"/>
    </source>
</evidence>
<sequence>MYYAEIRVMYKKGVLDPQGQAVKGALHHLGFSKVNDVSIGRVIFLKLEAQSKEEAQKTVREMCESLLANPVIEDFTYTIMEEEK</sequence>
<keyword evidence="3 6" id="KW-0547">Nucleotide-binding</keyword>
<comment type="subunit">
    <text evidence="6">Part of the FGAM synthase complex composed of 1 PurL, 1 PurQ and 2 PurS subunits.</text>
</comment>
<dbReference type="Proteomes" id="UP000075737">
    <property type="component" value="Unassembled WGS sequence"/>
</dbReference>
<dbReference type="RefSeq" id="WP_068748376.1">
    <property type="nucleotide sequence ID" value="NZ_LOHZ01000028.1"/>
</dbReference>
<proteinExistence type="inferred from homology"/>
<keyword evidence="1 6" id="KW-0963">Cytoplasm</keyword>
<evidence type="ECO:0000256" key="5">
    <source>
        <dbReference type="ARBA" id="ARBA00022840"/>
    </source>
</evidence>
<dbReference type="Gene3D" id="3.30.1280.10">
    <property type="entry name" value="Phosphoribosylformylglycinamidine synthase subunit PurS"/>
    <property type="match status" value="1"/>
</dbReference>
<comment type="catalytic activity">
    <reaction evidence="6">
        <text>N(2)-formyl-N(1)-(5-phospho-beta-D-ribosyl)glycinamide + L-glutamine + ATP + H2O = 2-formamido-N(1)-(5-O-phospho-beta-D-ribosyl)acetamidine + L-glutamate + ADP + phosphate + H(+)</text>
        <dbReference type="Rhea" id="RHEA:17129"/>
        <dbReference type="ChEBI" id="CHEBI:15377"/>
        <dbReference type="ChEBI" id="CHEBI:15378"/>
        <dbReference type="ChEBI" id="CHEBI:29985"/>
        <dbReference type="ChEBI" id="CHEBI:30616"/>
        <dbReference type="ChEBI" id="CHEBI:43474"/>
        <dbReference type="ChEBI" id="CHEBI:58359"/>
        <dbReference type="ChEBI" id="CHEBI:147286"/>
        <dbReference type="ChEBI" id="CHEBI:147287"/>
        <dbReference type="ChEBI" id="CHEBI:456216"/>
        <dbReference type="EC" id="6.3.5.3"/>
    </reaction>
</comment>
<dbReference type="PANTHER" id="PTHR34696">
    <property type="entry name" value="PHOSPHORIBOSYLFORMYLGLYCINAMIDINE SYNTHASE SUBUNIT PURS"/>
    <property type="match status" value="1"/>
</dbReference>
<keyword evidence="4 6" id="KW-0658">Purine biosynthesis</keyword>
<dbReference type="EMBL" id="LOHZ01000028">
    <property type="protein sequence ID" value="KYO66363.1"/>
    <property type="molecule type" value="Genomic_DNA"/>
</dbReference>
<comment type="caution">
    <text evidence="7">The sequence shown here is derived from an EMBL/GenBank/DDBJ whole genome shotgun (WGS) entry which is preliminary data.</text>
</comment>
<comment type="similarity">
    <text evidence="6">Belongs to the PurS family.</text>
</comment>
<accession>A0A162MJG7</accession>
<dbReference type="GO" id="GO:0004642">
    <property type="term" value="F:phosphoribosylformylglycinamidine synthase activity"/>
    <property type="evidence" value="ECO:0007669"/>
    <property type="project" value="UniProtKB-UniRule"/>
</dbReference>
<comment type="function">
    <text evidence="6">Part of the phosphoribosylformylglycinamidine synthase complex involved in the purines biosynthetic pathway. Catalyzes the ATP-dependent conversion of formylglycinamide ribonucleotide (FGAR) and glutamine to yield formylglycinamidine ribonucleotide (FGAM) and glutamate. The FGAM synthase complex is composed of three subunits. PurQ produces an ammonia molecule by converting glutamine to glutamate. PurL transfers the ammonia molecule to FGAR to form FGAM in an ATP-dependent manner. PurS interacts with PurQ and PurL and is thought to assist in the transfer of the ammonia molecule from PurQ to PurL.</text>
</comment>
<dbReference type="NCBIfam" id="NF004630">
    <property type="entry name" value="PRK05974.1"/>
    <property type="match status" value="1"/>
</dbReference>
<keyword evidence="5 6" id="KW-0067">ATP-binding</keyword>
<dbReference type="GO" id="GO:0005737">
    <property type="term" value="C:cytoplasm"/>
    <property type="evidence" value="ECO:0007669"/>
    <property type="project" value="UniProtKB-SubCell"/>
</dbReference>
<dbReference type="STRING" id="520767.ATZ99_12450"/>
<organism evidence="7 8">
    <name type="scientific">Thermovenabulum gondwanense</name>
    <dbReference type="NCBI Taxonomy" id="520767"/>
    <lineage>
        <taxon>Bacteria</taxon>
        <taxon>Bacillati</taxon>
        <taxon>Bacillota</taxon>
        <taxon>Clostridia</taxon>
        <taxon>Thermosediminibacterales</taxon>
        <taxon>Thermosediminibacteraceae</taxon>
        <taxon>Thermovenabulum</taxon>
    </lineage>
</organism>
<reference evidence="7 8" key="1">
    <citation type="submission" date="2015-12" db="EMBL/GenBank/DDBJ databases">
        <title>Draft genome of Thermovenabulum gondwanense isolated from a red thermophilic microbial mat colonisisng an outflow channel of a bore well.</title>
        <authorList>
            <person name="Patel B.K."/>
        </authorList>
    </citation>
    <scope>NUCLEOTIDE SEQUENCE [LARGE SCALE GENOMIC DNA]</scope>
    <source>
        <strain evidence="7 8">R270</strain>
    </source>
</reference>
<evidence type="ECO:0000256" key="6">
    <source>
        <dbReference type="HAMAP-Rule" id="MF_01926"/>
    </source>
</evidence>
<dbReference type="AlphaFoldDB" id="A0A162MJG7"/>
<dbReference type="EC" id="6.3.5.3" evidence="6"/>
<dbReference type="PANTHER" id="PTHR34696:SF1">
    <property type="entry name" value="PHOSPHORIBOSYLFORMYLGLYCINAMIDINE SYNTHASE SUBUNIT PURS"/>
    <property type="match status" value="1"/>
</dbReference>
<evidence type="ECO:0000256" key="1">
    <source>
        <dbReference type="ARBA" id="ARBA00022490"/>
    </source>
</evidence>
<comment type="pathway">
    <text evidence="6">Purine metabolism; IMP biosynthesis via de novo pathway; 5-amino-1-(5-phospho-D-ribosyl)imidazole from N(2)-formyl-N(1)-(5-phospho-D-ribosyl)glycinamide: step 1/2.</text>
</comment>
<dbReference type="HAMAP" id="MF_01926">
    <property type="entry name" value="PurS"/>
    <property type="match status" value="1"/>
</dbReference>
<dbReference type="InterPro" id="IPR003850">
    <property type="entry name" value="PurS"/>
</dbReference>
<dbReference type="NCBIfam" id="TIGR00302">
    <property type="entry name" value="phosphoribosylformylglycinamidine synthase subunit PurS"/>
    <property type="match status" value="1"/>
</dbReference>